<evidence type="ECO:0000259" key="1">
    <source>
        <dbReference type="Pfam" id="PF13472"/>
    </source>
</evidence>
<gene>
    <name evidence="2" type="ORF">ACFOKA_00630</name>
</gene>
<dbReference type="SUPFAM" id="SSF52266">
    <property type="entry name" value="SGNH hydrolase"/>
    <property type="match status" value="1"/>
</dbReference>
<dbReference type="PROSITE" id="PS01098">
    <property type="entry name" value="LIPASE_GDSL_SER"/>
    <property type="match status" value="1"/>
</dbReference>
<protein>
    <submittedName>
        <fullName evidence="2">Arylesterase</fullName>
    </submittedName>
</protein>
<dbReference type="CDD" id="cd01822">
    <property type="entry name" value="Lysophospholipase_L1_like"/>
    <property type="match status" value="1"/>
</dbReference>
<dbReference type="InterPro" id="IPR008265">
    <property type="entry name" value="Lipase_GDSL_AS"/>
</dbReference>
<name>A0ABV7CZT7_9PROT</name>
<dbReference type="RefSeq" id="WP_194214794.1">
    <property type="nucleotide sequence ID" value="NZ_CP061205.1"/>
</dbReference>
<dbReference type="InterPro" id="IPR036514">
    <property type="entry name" value="SGNH_hydro_sf"/>
</dbReference>
<sequence>MRFIYTVKICILSAITILFTGLLSIAPLKAVDEPEPLAVLAFGDSLTAGYGLPAGEGFTEQLEKWLTMHMGVHVRVINGGVSGDTSSGGRSRLEWVLSPIKGGQPDLVIVELGANDALRGVSPAITRANMEAILKTLTDKNIPVLLAGMMATPSWGQEYGRAFNSIYPELAQQYGVPLYPFFLEGVAADPALNQADGMHPTKEGVAIIIEKIGPQVAELLLQK</sequence>
<evidence type="ECO:0000313" key="3">
    <source>
        <dbReference type="Proteomes" id="UP001595444"/>
    </source>
</evidence>
<dbReference type="Proteomes" id="UP001595444">
    <property type="component" value="Unassembled WGS sequence"/>
</dbReference>
<dbReference type="PANTHER" id="PTHR30383">
    <property type="entry name" value="THIOESTERASE 1/PROTEASE 1/LYSOPHOSPHOLIPASE L1"/>
    <property type="match status" value="1"/>
</dbReference>
<keyword evidence="3" id="KW-1185">Reference proteome</keyword>
<dbReference type="InterPro" id="IPR013830">
    <property type="entry name" value="SGNH_hydro"/>
</dbReference>
<dbReference type="EMBL" id="JBHRSL010000001">
    <property type="protein sequence ID" value="MFC3050401.1"/>
    <property type="molecule type" value="Genomic_DNA"/>
</dbReference>
<comment type="caution">
    <text evidence="2">The sequence shown here is derived from an EMBL/GenBank/DDBJ whole genome shotgun (WGS) entry which is preliminary data.</text>
</comment>
<organism evidence="2 3">
    <name type="scientific">Kordiimonas pumila</name>
    <dbReference type="NCBI Taxonomy" id="2161677"/>
    <lineage>
        <taxon>Bacteria</taxon>
        <taxon>Pseudomonadati</taxon>
        <taxon>Pseudomonadota</taxon>
        <taxon>Alphaproteobacteria</taxon>
        <taxon>Kordiimonadales</taxon>
        <taxon>Kordiimonadaceae</taxon>
        <taxon>Kordiimonas</taxon>
    </lineage>
</organism>
<accession>A0ABV7CZT7</accession>
<dbReference type="InterPro" id="IPR051532">
    <property type="entry name" value="Ester_Hydrolysis_Enzymes"/>
</dbReference>
<proteinExistence type="predicted"/>
<dbReference type="PANTHER" id="PTHR30383:SF24">
    <property type="entry name" value="THIOESTERASE 1_PROTEASE 1_LYSOPHOSPHOLIPASE L1"/>
    <property type="match status" value="1"/>
</dbReference>
<dbReference type="Pfam" id="PF13472">
    <property type="entry name" value="Lipase_GDSL_2"/>
    <property type="match status" value="1"/>
</dbReference>
<evidence type="ECO:0000313" key="2">
    <source>
        <dbReference type="EMBL" id="MFC3050401.1"/>
    </source>
</evidence>
<dbReference type="Gene3D" id="3.40.50.1110">
    <property type="entry name" value="SGNH hydrolase"/>
    <property type="match status" value="1"/>
</dbReference>
<feature type="domain" description="SGNH hydrolase-type esterase" evidence="1">
    <location>
        <begin position="41"/>
        <end position="206"/>
    </location>
</feature>
<reference evidence="3" key="1">
    <citation type="journal article" date="2019" name="Int. J. Syst. Evol. Microbiol.">
        <title>The Global Catalogue of Microorganisms (GCM) 10K type strain sequencing project: providing services to taxonomists for standard genome sequencing and annotation.</title>
        <authorList>
            <consortium name="The Broad Institute Genomics Platform"/>
            <consortium name="The Broad Institute Genome Sequencing Center for Infectious Disease"/>
            <person name="Wu L."/>
            <person name="Ma J."/>
        </authorList>
    </citation>
    <scope>NUCLEOTIDE SEQUENCE [LARGE SCALE GENOMIC DNA]</scope>
    <source>
        <strain evidence="3">KCTC 62164</strain>
    </source>
</reference>